<feature type="transmembrane region" description="Helical" evidence="6">
    <location>
        <begin position="366"/>
        <end position="387"/>
    </location>
</feature>
<feature type="transmembrane region" description="Helical" evidence="6">
    <location>
        <begin position="279"/>
        <end position="297"/>
    </location>
</feature>
<keyword evidence="5 6" id="KW-0472">Membrane</keyword>
<dbReference type="SUPFAM" id="SSF103473">
    <property type="entry name" value="MFS general substrate transporter"/>
    <property type="match status" value="1"/>
</dbReference>
<dbReference type="PRINTS" id="PR01035">
    <property type="entry name" value="TCRTETA"/>
</dbReference>
<dbReference type="Gene3D" id="1.20.1250.20">
    <property type="entry name" value="MFS general substrate transporter like domains"/>
    <property type="match status" value="1"/>
</dbReference>
<feature type="transmembrane region" description="Helical" evidence="6">
    <location>
        <begin position="218"/>
        <end position="238"/>
    </location>
</feature>
<dbReference type="FunCoup" id="E8N4L7">
    <property type="interactions" value="292"/>
</dbReference>
<evidence type="ECO:0000313" key="8">
    <source>
        <dbReference type="EMBL" id="BAJ63381.1"/>
    </source>
</evidence>
<dbReference type="Proteomes" id="UP000008922">
    <property type="component" value="Chromosome"/>
</dbReference>
<evidence type="ECO:0000313" key="9">
    <source>
        <dbReference type="Proteomes" id="UP000008922"/>
    </source>
</evidence>
<evidence type="ECO:0000256" key="6">
    <source>
        <dbReference type="SAM" id="Phobius"/>
    </source>
</evidence>
<dbReference type="EMBL" id="AP012029">
    <property type="protein sequence ID" value="BAJ63381.1"/>
    <property type="molecule type" value="Genomic_DNA"/>
</dbReference>
<evidence type="ECO:0000256" key="4">
    <source>
        <dbReference type="ARBA" id="ARBA00022989"/>
    </source>
</evidence>
<evidence type="ECO:0000256" key="3">
    <source>
        <dbReference type="ARBA" id="ARBA00022692"/>
    </source>
</evidence>
<feature type="transmembrane region" description="Helical" evidence="6">
    <location>
        <begin position="303"/>
        <end position="325"/>
    </location>
</feature>
<dbReference type="PROSITE" id="PS50850">
    <property type="entry name" value="MFS"/>
    <property type="match status" value="1"/>
</dbReference>
<reference evidence="8 9" key="1">
    <citation type="submission" date="2010-12" db="EMBL/GenBank/DDBJ databases">
        <title>Whole genome sequence of Anaerolinea thermophila UNI-1.</title>
        <authorList>
            <person name="Narita-Yamada S."/>
            <person name="Kishi E."/>
            <person name="Watanabe Y."/>
            <person name="Takasaki K."/>
            <person name="Ankai A."/>
            <person name="Oguchi A."/>
            <person name="Fukui S."/>
            <person name="Takahashi M."/>
            <person name="Yashiro I."/>
            <person name="Hosoyama A."/>
            <person name="Sekiguchi Y."/>
            <person name="Hanada S."/>
            <person name="Fujita N."/>
        </authorList>
    </citation>
    <scope>NUCLEOTIDE SEQUENCE [LARGE SCALE GENOMIC DNA]</scope>
    <source>
        <strain evidence="9">DSM 14523 / JCM 11388 / NBRC 100420 / UNI-1</strain>
    </source>
</reference>
<evidence type="ECO:0000256" key="1">
    <source>
        <dbReference type="ARBA" id="ARBA00004651"/>
    </source>
</evidence>
<comment type="similarity">
    <text evidence="2">Belongs to the major facilitator superfamily. TCR/Tet family.</text>
</comment>
<keyword evidence="3 6" id="KW-0812">Transmembrane</keyword>
<dbReference type="PROSITE" id="PS00216">
    <property type="entry name" value="SUGAR_TRANSPORT_1"/>
    <property type="match status" value="1"/>
</dbReference>
<keyword evidence="9" id="KW-1185">Reference proteome</keyword>
<organism evidence="8 9">
    <name type="scientific">Anaerolinea thermophila (strain DSM 14523 / JCM 11388 / NBRC 100420 / UNI-1)</name>
    <dbReference type="NCBI Taxonomy" id="926569"/>
    <lineage>
        <taxon>Bacteria</taxon>
        <taxon>Bacillati</taxon>
        <taxon>Chloroflexota</taxon>
        <taxon>Anaerolineae</taxon>
        <taxon>Anaerolineales</taxon>
        <taxon>Anaerolineaceae</taxon>
        <taxon>Anaerolinea</taxon>
    </lineage>
</organism>
<dbReference type="eggNOG" id="COG2814">
    <property type="taxonomic scope" value="Bacteria"/>
</dbReference>
<feature type="transmembrane region" description="Helical" evidence="6">
    <location>
        <begin position="129"/>
        <end position="150"/>
    </location>
</feature>
<dbReference type="OrthoDB" id="9793283at2"/>
<feature type="transmembrane region" description="Helical" evidence="6">
    <location>
        <begin position="40"/>
        <end position="60"/>
    </location>
</feature>
<feature type="transmembrane region" description="Helical" evidence="6">
    <location>
        <begin position="156"/>
        <end position="178"/>
    </location>
</feature>
<evidence type="ECO:0000259" key="7">
    <source>
        <dbReference type="PROSITE" id="PS50850"/>
    </source>
</evidence>
<dbReference type="RefSeq" id="WP_013559768.1">
    <property type="nucleotide sequence ID" value="NC_014960.1"/>
</dbReference>
<dbReference type="InterPro" id="IPR005829">
    <property type="entry name" value="Sugar_transporter_CS"/>
</dbReference>
<dbReference type="KEGG" id="atm:ANT_13490"/>
<evidence type="ECO:0000256" key="5">
    <source>
        <dbReference type="ARBA" id="ARBA00023136"/>
    </source>
</evidence>
<dbReference type="GO" id="GO:0005886">
    <property type="term" value="C:plasma membrane"/>
    <property type="evidence" value="ECO:0007669"/>
    <property type="project" value="UniProtKB-SubCell"/>
</dbReference>
<sequence length="409" mass="44159">MTKNKPLSSIFLVVFIDLLGFSLILPLLPYLAKSFSASEFQIGLLVASYALAQFIGAPFLGRLSDRFGRRPILLISIAGNAIGFFLLGIAQNLEMLFLSRILAGFTAANISVAQAYISDVTDAQSRARGLGLIGAAFGLGFILGPAIGGALSQFGYAYPAFAATGLSALNFLLVFSWLKESLTPERRQALNHQQRPPITLKAMLETLRRPYVGPLLHTRFFFGLAFSLFQTIFSLYALERFNLQARDTGYILAYVGVISVLTQGVFIGKLTRKFNEIQLMFVAILTMAFSLLAWGFAPSVPVLLITLLPIAMSGGILNTVINSALSKSVAPIETGGILGLSASLESLTRVIAPSLGTLLLQITSQSYGVFIGTAVPGLAAFVLLIWLGSYFWRMIYRVPPVVHSPSGMD</sequence>
<feature type="transmembrane region" description="Helical" evidence="6">
    <location>
        <begin position="337"/>
        <end position="360"/>
    </location>
</feature>
<dbReference type="InterPro" id="IPR020846">
    <property type="entry name" value="MFS_dom"/>
</dbReference>
<protein>
    <submittedName>
        <fullName evidence="8">Major facilitator superfamily transporter</fullName>
    </submittedName>
</protein>
<feature type="transmembrane region" description="Helical" evidence="6">
    <location>
        <begin position="7"/>
        <end position="28"/>
    </location>
</feature>
<accession>E8N4L7</accession>
<dbReference type="STRING" id="926569.ANT_13490"/>
<dbReference type="GO" id="GO:0022857">
    <property type="term" value="F:transmembrane transporter activity"/>
    <property type="evidence" value="ECO:0007669"/>
    <property type="project" value="InterPro"/>
</dbReference>
<dbReference type="InterPro" id="IPR001958">
    <property type="entry name" value="Tet-R_TetA/multi-R_MdtG-like"/>
</dbReference>
<evidence type="ECO:0000256" key="2">
    <source>
        <dbReference type="ARBA" id="ARBA00007520"/>
    </source>
</evidence>
<dbReference type="InterPro" id="IPR036259">
    <property type="entry name" value="MFS_trans_sf"/>
</dbReference>
<keyword evidence="4 6" id="KW-1133">Transmembrane helix</keyword>
<name>E8N4L7_ANATU</name>
<feature type="transmembrane region" description="Helical" evidence="6">
    <location>
        <begin position="250"/>
        <end position="267"/>
    </location>
</feature>
<feature type="transmembrane region" description="Helical" evidence="6">
    <location>
        <begin position="97"/>
        <end position="117"/>
    </location>
</feature>
<comment type="subcellular location">
    <subcellularLocation>
        <location evidence="1">Cell membrane</location>
        <topology evidence="1">Multi-pass membrane protein</topology>
    </subcellularLocation>
</comment>
<feature type="domain" description="Major facilitator superfamily (MFS) profile" evidence="7">
    <location>
        <begin position="6"/>
        <end position="392"/>
    </location>
</feature>
<gene>
    <name evidence="8" type="ordered locus">ANT_13490</name>
</gene>
<dbReference type="HOGENOM" id="CLU_001265_10_11_0"/>
<proteinExistence type="inferred from homology"/>
<dbReference type="PANTHER" id="PTHR24002">
    <property type="entry name" value="SOLUTE CARRIER FAMILY 22 MEMBER 18"/>
    <property type="match status" value="1"/>
</dbReference>
<dbReference type="Pfam" id="PF07690">
    <property type="entry name" value="MFS_1"/>
    <property type="match status" value="1"/>
</dbReference>
<dbReference type="InterPro" id="IPR011701">
    <property type="entry name" value="MFS"/>
</dbReference>
<dbReference type="AlphaFoldDB" id="E8N4L7"/>
<feature type="transmembrane region" description="Helical" evidence="6">
    <location>
        <begin position="72"/>
        <end position="91"/>
    </location>
</feature>
<dbReference type="InParanoid" id="E8N4L7"/>
<dbReference type="PANTHER" id="PTHR24002:SF3">
    <property type="entry name" value="SOLUTE CARRIER FAMILY 22 MEMBER 18"/>
    <property type="match status" value="1"/>
</dbReference>